<name>A0A8J2Y7M4_9PROT</name>
<evidence type="ECO:0000256" key="4">
    <source>
        <dbReference type="PIRSR" id="PIRSR005902-1"/>
    </source>
</evidence>
<comment type="similarity">
    <text evidence="1">Belongs to the metallo-dependent hydrolases superfamily. TatD-type hydrolase family.</text>
</comment>
<dbReference type="Pfam" id="PF01026">
    <property type="entry name" value="TatD_DNase"/>
    <property type="match status" value="1"/>
</dbReference>
<dbReference type="InterPro" id="IPR032466">
    <property type="entry name" value="Metal_Hydrolase"/>
</dbReference>
<accession>A0A8J2Y7M4</accession>
<dbReference type="EMBL" id="BMGH01000001">
    <property type="protein sequence ID" value="GGD03466.1"/>
    <property type="molecule type" value="Genomic_DNA"/>
</dbReference>
<dbReference type="GO" id="GO:0016788">
    <property type="term" value="F:hydrolase activity, acting on ester bonds"/>
    <property type="evidence" value="ECO:0007669"/>
    <property type="project" value="InterPro"/>
</dbReference>
<dbReference type="Gene3D" id="3.20.20.140">
    <property type="entry name" value="Metal-dependent hydrolases"/>
    <property type="match status" value="1"/>
</dbReference>
<dbReference type="PANTHER" id="PTHR46124">
    <property type="entry name" value="D-AMINOACYL-TRNA DEACYLASE"/>
    <property type="match status" value="1"/>
</dbReference>
<feature type="binding site" evidence="4">
    <location>
        <position position="92"/>
    </location>
    <ligand>
        <name>a divalent metal cation</name>
        <dbReference type="ChEBI" id="CHEBI:60240"/>
        <label>1</label>
    </ligand>
</feature>
<dbReference type="InterPro" id="IPR015991">
    <property type="entry name" value="TatD/YcfH-like"/>
</dbReference>
<keyword evidence="3" id="KW-0378">Hydrolase</keyword>
<feature type="binding site" evidence="4">
    <location>
        <position position="154"/>
    </location>
    <ligand>
        <name>a divalent metal cation</name>
        <dbReference type="ChEBI" id="CHEBI:60240"/>
        <label>2</label>
    </ligand>
</feature>
<dbReference type="NCBIfam" id="TIGR00010">
    <property type="entry name" value="YchF/TatD family DNA exonuclease"/>
    <property type="match status" value="1"/>
</dbReference>
<dbReference type="FunFam" id="3.20.20.140:FF:000005">
    <property type="entry name" value="TatD family hydrolase"/>
    <property type="match status" value="1"/>
</dbReference>
<dbReference type="AlphaFoldDB" id="A0A8J2Y7M4"/>
<feature type="binding site" evidence="4">
    <location>
        <position position="6"/>
    </location>
    <ligand>
        <name>a divalent metal cation</name>
        <dbReference type="ChEBI" id="CHEBI:60240"/>
        <label>1</label>
    </ligand>
</feature>
<dbReference type="PANTHER" id="PTHR46124:SF2">
    <property type="entry name" value="D-AMINOACYL-TRNA DEACYLASE"/>
    <property type="match status" value="1"/>
</dbReference>
<dbReference type="InterPro" id="IPR018228">
    <property type="entry name" value="DNase_TatD-rel_CS"/>
</dbReference>
<organism evidence="5 6">
    <name type="scientific">Aquisalinus flavus</name>
    <dbReference type="NCBI Taxonomy" id="1526572"/>
    <lineage>
        <taxon>Bacteria</taxon>
        <taxon>Pseudomonadati</taxon>
        <taxon>Pseudomonadota</taxon>
        <taxon>Alphaproteobacteria</taxon>
        <taxon>Parvularculales</taxon>
        <taxon>Parvularculaceae</taxon>
        <taxon>Aquisalinus</taxon>
    </lineage>
</organism>
<evidence type="ECO:0000313" key="5">
    <source>
        <dbReference type="EMBL" id="GGD03466.1"/>
    </source>
</evidence>
<protein>
    <submittedName>
        <fullName evidence="5">LuxR family transcriptional regulator</fullName>
    </submittedName>
</protein>
<comment type="caution">
    <text evidence="5">The sequence shown here is derived from an EMBL/GenBank/DDBJ whole genome shotgun (WGS) entry which is preliminary data.</text>
</comment>
<reference evidence="5" key="1">
    <citation type="journal article" date="2014" name="Int. J. Syst. Evol. Microbiol.">
        <title>Complete genome sequence of Corynebacterium casei LMG S-19264T (=DSM 44701T), isolated from a smear-ripened cheese.</title>
        <authorList>
            <consortium name="US DOE Joint Genome Institute (JGI-PGF)"/>
            <person name="Walter F."/>
            <person name="Albersmeier A."/>
            <person name="Kalinowski J."/>
            <person name="Ruckert C."/>
        </authorList>
    </citation>
    <scope>NUCLEOTIDE SEQUENCE</scope>
    <source>
        <strain evidence="5">CGMCC 1.12921</strain>
    </source>
</reference>
<dbReference type="InterPro" id="IPR001130">
    <property type="entry name" value="TatD-like"/>
</dbReference>
<evidence type="ECO:0000313" key="6">
    <source>
        <dbReference type="Proteomes" id="UP000613582"/>
    </source>
</evidence>
<gene>
    <name evidence="5" type="ORF">GCM10011342_10570</name>
</gene>
<evidence type="ECO:0000256" key="1">
    <source>
        <dbReference type="ARBA" id="ARBA00009275"/>
    </source>
</evidence>
<feature type="binding site" evidence="4">
    <location>
        <position position="204"/>
    </location>
    <ligand>
        <name>a divalent metal cation</name>
        <dbReference type="ChEBI" id="CHEBI:60240"/>
        <label>1</label>
    </ligand>
</feature>
<evidence type="ECO:0000256" key="3">
    <source>
        <dbReference type="ARBA" id="ARBA00022801"/>
    </source>
</evidence>
<evidence type="ECO:0000256" key="2">
    <source>
        <dbReference type="ARBA" id="ARBA00022723"/>
    </source>
</evidence>
<dbReference type="RefSeq" id="WP_188160225.1">
    <property type="nucleotide sequence ID" value="NZ_BMGH01000001.1"/>
</dbReference>
<dbReference type="GO" id="GO:0004536">
    <property type="term" value="F:DNA nuclease activity"/>
    <property type="evidence" value="ECO:0007669"/>
    <property type="project" value="InterPro"/>
</dbReference>
<keyword evidence="6" id="KW-1185">Reference proteome</keyword>
<keyword evidence="2 4" id="KW-0479">Metal-binding</keyword>
<dbReference type="CDD" id="cd01310">
    <property type="entry name" value="TatD_DNAse"/>
    <property type="match status" value="1"/>
</dbReference>
<dbReference type="PROSITE" id="PS01090">
    <property type="entry name" value="TATD_2"/>
    <property type="match status" value="1"/>
</dbReference>
<dbReference type="PIRSF" id="PIRSF005902">
    <property type="entry name" value="DNase_TatD"/>
    <property type="match status" value="1"/>
</dbReference>
<proteinExistence type="inferred from homology"/>
<dbReference type="GO" id="GO:0005829">
    <property type="term" value="C:cytosol"/>
    <property type="evidence" value="ECO:0007669"/>
    <property type="project" value="TreeGrafter"/>
</dbReference>
<dbReference type="Proteomes" id="UP000613582">
    <property type="component" value="Unassembled WGS sequence"/>
</dbReference>
<dbReference type="GO" id="GO:0046872">
    <property type="term" value="F:metal ion binding"/>
    <property type="evidence" value="ECO:0007669"/>
    <property type="project" value="UniProtKB-KW"/>
</dbReference>
<feature type="binding site" evidence="4">
    <location>
        <position position="128"/>
    </location>
    <ligand>
        <name>a divalent metal cation</name>
        <dbReference type="ChEBI" id="CHEBI:60240"/>
        <label>2</label>
    </ligand>
</feature>
<dbReference type="SUPFAM" id="SSF51556">
    <property type="entry name" value="Metallo-dependent hydrolases"/>
    <property type="match status" value="1"/>
</dbReference>
<sequence length="262" mass="29031">MFVDSHVNLHGERYEDDLADVLARAAEARVSHMLTISDRLDSLPAITEISDSHANIWHSVGVHPHHAKDYADLTAERLIELAQHPRAVGIGECGMDFYYEYSDRDAQEPVFRAHVHAAQETGLPLIIHTRDADDVTGDIISGEHSAKPFVPLMHCYTSGPDLAERALALGGYVSFSGIITFKKADDVRAIAEMVPMDRLLIETDCPYLAPVPHRGQRNEPAFVPHIAEKLAEIKGVDTEEIARVTTDNFFRLFSKAGKEQGV</sequence>
<reference evidence="5" key="2">
    <citation type="submission" date="2020-09" db="EMBL/GenBank/DDBJ databases">
        <authorList>
            <person name="Sun Q."/>
            <person name="Zhou Y."/>
        </authorList>
    </citation>
    <scope>NUCLEOTIDE SEQUENCE</scope>
    <source>
        <strain evidence="5">CGMCC 1.12921</strain>
    </source>
</reference>